<accession>A0A364Y800</accession>
<dbReference type="AlphaFoldDB" id="A0A364Y800"/>
<reference evidence="2 3" key="1">
    <citation type="submission" date="2018-06" db="EMBL/GenBank/DDBJ databases">
        <title>Chryseolinea flavus sp. nov., a member of the phylum Bacteroidetes isolated from soil.</title>
        <authorList>
            <person name="Li Y."/>
            <person name="Wang J."/>
        </authorList>
    </citation>
    <scope>NUCLEOTIDE SEQUENCE [LARGE SCALE GENOMIC DNA]</scope>
    <source>
        <strain evidence="2 3">SDU1-6</strain>
    </source>
</reference>
<dbReference type="Gene3D" id="2.60.120.10">
    <property type="entry name" value="Jelly Rolls"/>
    <property type="match status" value="1"/>
</dbReference>
<proteinExistence type="predicted"/>
<dbReference type="InterPro" id="IPR018490">
    <property type="entry name" value="cNMP-bd_dom_sf"/>
</dbReference>
<dbReference type="Pfam" id="PF00027">
    <property type="entry name" value="cNMP_binding"/>
    <property type="match status" value="1"/>
</dbReference>
<dbReference type="InterPro" id="IPR000595">
    <property type="entry name" value="cNMP-bd_dom"/>
</dbReference>
<dbReference type="CDD" id="cd00038">
    <property type="entry name" value="CAP_ED"/>
    <property type="match status" value="1"/>
</dbReference>
<protein>
    <submittedName>
        <fullName evidence="2">Crp/Fnr family transcriptional regulator</fullName>
    </submittedName>
</protein>
<dbReference type="SUPFAM" id="SSF51206">
    <property type="entry name" value="cAMP-binding domain-like"/>
    <property type="match status" value="1"/>
</dbReference>
<feature type="domain" description="Cyclic nucleotide-binding" evidence="1">
    <location>
        <begin position="7"/>
        <end position="110"/>
    </location>
</feature>
<evidence type="ECO:0000313" key="2">
    <source>
        <dbReference type="EMBL" id="RAW02264.1"/>
    </source>
</evidence>
<organism evidence="2 3">
    <name type="scientific">Pseudochryseolinea flava</name>
    <dbReference type="NCBI Taxonomy" id="2059302"/>
    <lineage>
        <taxon>Bacteria</taxon>
        <taxon>Pseudomonadati</taxon>
        <taxon>Bacteroidota</taxon>
        <taxon>Cytophagia</taxon>
        <taxon>Cytophagales</taxon>
        <taxon>Fulvivirgaceae</taxon>
        <taxon>Pseudochryseolinea</taxon>
    </lineage>
</organism>
<comment type="caution">
    <text evidence="2">The sequence shown here is derived from an EMBL/GenBank/DDBJ whole genome shotgun (WGS) entry which is preliminary data.</text>
</comment>
<dbReference type="OrthoDB" id="792939at2"/>
<gene>
    <name evidence="2" type="ORF">DQQ10_06915</name>
</gene>
<evidence type="ECO:0000259" key="1">
    <source>
        <dbReference type="PROSITE" id="PS50042"/>
    </source>
</evidence>
<sequence length="187" mass="21752">MEQFLNSFGVLTDEEIASIQKSGEKRSFKKGGFFIREGQVCDTVGFVQSGCFRSYYHNALGDEVTYCFTFSNYFMTAYSSFIAQHKTVENIHAIADADVICIPRDVFMRLEQSSVNWLRLAKMIAEQEFIRMEQRIFSLLTETAEMKYKDLLKRNPEYLQMIPLNYLASYLGITQRHLSRIRKSISI</sequence>
<dbReference type="InterPro" id="IPR014710">
    <property type="entry name" value="RmlC-like_jellyroll"/>
</dbReference>
<evidence type="ECO:0000313" key="3">
    <source>
        <dbReference type="Proteomes" id="UP000251889"/>
    </source>
</evidence>
<keyword evidence="3" id="KW-1185">Reference proteome</keyword>
<dbReference type="RefSeq" id="WP_112746087.1">
    <property type="nucleotide sequence ID" value="NZ_QMFY01000002.1"/>
</dbReference>
<dbReference type="EMBL" id="QMFY01000002">
    <property type="protein sequence ID" value="RAW02264.1"/>
    <property type="molecule type" value="Genomic_DNA"/>
</dbReference>
<dbReference type="PROSITE" id="PS50042">
    <property type="entry name" value="CNMP_BINDING_3"/>
    <property type="match status" value="1"/>
</dbReference>
<dbReference type="Proteomes" id="UP000251889">
    <property type="component" value="Unassembled WGS sequence"/>
</dbReference>
<name>A0A364Y800_9BACT</name>